<dbReference type="Proteomes" id="UP001430584">
    <property type="component" value="Unassembled WGS sequence"/>
</dbReference>
<evidence type="ECO:0000256" key="4">
    <source>
        <dbReference type="ARBA" id="ARBA00023274"/>
    </source>
</evidence>
<comment type="caution">
    <text evidence="6">The sequence shown here is derived from an EMBL/GenBank/DDBJ whole genome shotgun (WGS) entry which is preliminary data.</text>
</comment>
<dbReference type="RefSeq" id="XP_066631810.1">
    <property type="nucleotide sequence ID" value="XM_066777715.1"/>
</dbReference>
<name>A0ABR3CEW0_9PEZI</name>
<evidence type="ECO:0000313" key="6">
    <source>
        <dbReference type="EMBL" id="KAL0258781.1"/>
    </source>
</evidence>
<dbReference type="InterPro" id="IPR040049">
    <property type="entry name" value="Ribosomal_mS25/mL61"/>
</dbReference>
<evidence type="ECO:0000313" key="7">
    <source>
        <dbReference type="Proteomes" id="UP001430584"/>
    </source>
</evidence>
<sequence>MPTIGQRMFKLKQTVRLRRYAYSKQLLGIRIGPGAAVMPKEVKKITMRLAPKIDDGHRGPKKFFKAILPRLQYRNPALRITVDRSAAQSDPAVMNILFDSPAAASAASTPSQSSGSVARKDRTVTIYMKGKTDSEILQQLYEVTGAKEVEPTEVEKEELRELAERSERSRKDSARQAAVNRQRKREAELLAAARGQVGLEPS</sequence>
<dbReference type="SUPFAM" id="SSF52833">
    <property type="entry name" value="Thioredoxin-like"/>
    <property type="match status" value="1"/>
</dbReference>
<dbReference type="GeneID" id="92010370"/>
<evidence type="ECO:0000256" key="1">
    <source>
        <dbReference type="ARBA" id="ARBA00004173"/>
    </source>
</evidence>
<keyword evidence="2" id="KW-0689">Ribosomal protein</keyword>
<keyword evidence="7" id="KW-1185">Reference proteome</keyword>
<keyword evidence="3" id="KW-0496">Mitochondrion</keyword>
<feature type="compositionally biased region" description="Basic and acidic residues" evidence="5">
    <location>
        <begin position="150"/>
        <end position="174"/>
    </location>
</feature>
<comment type="subcellular location">
    <subcellularLocation>
        <location evidence="1">Mitochondrion</location>
    </subcellularLocation>
</comment>
<dbReference type="EMBL" id="JAJVCZ030000006">
    <property type="protein sequence ID" value="KAL0258781.1"/>
    <property type="molecule type" value="Genomic_DNA"/>
</dbReference>
<feature type="region of interest" description="Disordered" evidence="5">
    <location>
        <begin position="150"/>
        <end position="183"/>
    </location>
</feature>
<evidence type="ECO:0000256" key="2">
    <source>
        <dbReference type="ARBA" id="ARBA00022980"/>
    </source>
</evidence>
<reference evidence="6 7" key="1">
    <citation type="submission" date="2024-02" db="EMBL/GenBank/DDBJ databases">
        <title>De novo assembly and annotation of 12 fungi associated with fruit tree decline syndrome in Ontario, Canada.</title>
        <authorList>
            <person name="Sulman M."/>
            <person name="Ellouze W."/>
            <person name="Ilyukhin E."/>
        </authorList>
    </citation>
    <scope>NUCLEOTIDE SEQUENCE [LARGE SCALE GENOMIC DNA]</scope>
    <source>
        <strain evidence="6 7">FDS-637</strain>
    </source>
</reference>
<dbReference type="InterPro" id="IPR036249">
    <property type="entry name" value="Thioredoxin-like_sf"/>
</dbReference>
<dbReference type="PANTHER" id="PTHR13274">
    <property type="entry name" value="MITOCHONDRIAL RIBOSOMAL PROTEIN S25"/>
    <property type="match status" value="1"/>
</dbReference>
<organism evidence="6 7">
    <name type="scientific">Diplodia seriata</name>
    <dbReference type="NCBI Taxonomy" id="420778"/>
    <lineage>
        <taxon>Eukaryota</taxon>
        <taxon>Fungi</taxon>
        <taxon>Dikarya</taxon>
        <taxon>Ascomycota</taxon>
        <taxon>Pezizomycotina</taxon>
        <taxon>Dothideomycetes</taxon>
        <taxon>Dothideomycetes incertae sedis</taxon>
        <taxon>Botryosphaeriales</taxon>
        <taxon>Botryosphaeriaceae</taxon>
        <taxon>Diplodia</taxon>
    </lineage>
</organism>
<evidence type="ECO:0008006" key="8">
    <source>
        <dbReference type="Google" id="ProtNLM"/>
    </source>
</evidence>
<proteinExistence type="predicted"/>
<accession>A0ABR3CEW0</accession>
<evidence type="ECO:0000256" key="5">
    <source>
        <dbReference type="SAM" id="MobiDB-lite"/>
    </source>
</evidence>
<protein>
    <recommendedName>
        <fullName evidence="8">Ribosomal protein/NADH dehydrogenase domain-containing protein</fullName>
    </recommendedName>
</protein>
<evidence type="ECO:0000256" key="3">
    <source>
        <dbReference type="ARBA" id="ARBA00023128"/>
    </source>
</evidence>
<dbReference type="PANTHER" id="PTHR13274:SF2">
    <property type="entry name" value="SMALL RIBOSOMAL SUBUNIT PROTEIN MS25"/>
    <property type="match status" value="1"/>
</dbReference>
<keyword evidence="4" id="KW-0687">Ribonucleoprotein</keyword>
<gene>
    <name evidence="6" type="ORF">SLS55_006285</name>
</gene>